<dbReference type="Gene3D" id="3.40.640.10">
    <property type="entry name" value="Type I PLP-dependent aspartate aminotransferase-like (Major domain)"/>
    <property type="match status" value="1"/>
</dbReference>
<dbReference type="InterPro" id="IPR015422">
    <property type="entry name" value="PyrdxlP-dep_Trfase_small"/>
</dbReference>
<protein>
    <recommendedName>
        <fullName evidence="6 17">O-phosphoseryl-tRNA(Sec) selenium transferase</fullName>
        <ecNumber evidence="5 17">2.9.1.2</ecNumber>
    </recommendedName>
    <alternativeName>
        <fullName evidence="13 17">Selenocysteine synthase</fullName>
    </alternativeName>
    <alternativeName>
        <fullName evidence="14 17">Selenocysteinyl-tRNA(Sec) synthase</fullName>
    </alternativeName>
    <alternativeName>
        <fullName evidence="15 17">Sep-tRNA:Sec-tRNA synthase</fullName>
    </alternativeName>
</protein>
<dbReference type="GO" id="GO:0001717">
    <property type="term" value="P:conversion of seryl-tRNAsec to selenocys-tRNAsec"/>
    <property type="evidence" value="ECO:0007669"/>
    <property type="project" value="UniProtKB-UniRule"/>
</dbReference>
<evidence type="ECO:0000256" key="7">
    <source>
        <dbReference type="ARBA" id="ARBA00022555"/>
    </source>
</evidence>
<evidence type="ECO:0000256" key="18">
    <source>
        <dbReference type="PIRSR" id="PIRSR017689-1"/>
    </source>
</evidence>
<dbReference type="NCBIfam" id="TIGR03531">
    <property type="entry name" value="selenium_SpcS"/>
    <property type="match status" value="1"/>
</dbReference>
<dbReference type="InterPro" id="IPR015424">
    <property type="entry name" value="PyrdxlP-dep_Trfase"/>
</dbReference>
<evidence type="ECO:0000256" key="12">
    <source>
        <dbReference type="ARBA" id="ARBA00023266"/>
    </source>
</evidence>
<comment type="pathway">
    <text evidence="3 17">Aminoacyl-tRNA biosynthesis; selenocysteinyl-tRNA(Sec) biosynthesis; selenocysteinyl-tRNA(Sec) from L-seryl-tRNA(Sec) (archaeal/eukaryal route): step 2/2.</text>
</comment>
<feature type="binding site" evidence="18">
    <location>
        <position position="408"/>
    </location>
    <ligand>
        <name>tRNA</name>
        <dbReference type="ChEBI" id="CHEBI:17843"/>
    </ligand>
</feature>
<evidence type="ECO:0000256" key="3">
    <source>
        <dbReference type="ARBA" id="ARBA00004822"/>
    </source>
</evidence>
<feature type="binding site" evidence="18">
    <location>
        <position position="111"/>
    </location>
    <ligand>
        <name>substrate</name>
    </ligand>
</feature>
<comment type="function">
    <text evidence="2 17">Converts O-phosphoseryl-tRNA(Sec) to selenocysteinyl-tRNA(Sec) required for selenoprotein biosynthesis.</text>
</comment>
<evidence type="ECO:0000256" key="15">
    <source>
        <dbReference type="ARBA" id="ARBA00032693"/>
    </source>
</evidence>
<dbReference type="InterPro" id="IPR019872">
    <property type="entry name" value="Sec-tRNA_Se_transferase"/>
</dbReference>
<dbReference type="PANTHER" id="PTHR12944:SF2">
    <property type="entry name" value="O-PHOSPHOSERYL-TRNA(SEC) SELENIUM TRANSFERASE"/>
    <property type="match status" value="1"/>
</dbReference>
<evidence type="ECO:0000256" key="17">
    <source>
        <dbReference type="PIRNR" id="PIRNR017689"/>
    </source>
</evidence>
<keyword evidence="8 17" id="KW-0808">Transferase</keyword>
<keyword evidence="7 17" id="KW-0820">tRNA-binding</keyword>
<keyword evidence="17" id="KW-0963">Cytoplasm</keyword>
<evidence type="ECO:0000256" key="6">
    <source>
        <dbReference type="ARBA" id="ARBA00021963"/>
    </source>
</evidence>
<evidence type="ECO:0000256" key="11">
    <source>
        <dbReference type="ARBA" id="ARBA00022917"/>
    </source>
</evidence>
<dbReference type="GO" id="GO:0001514">
    <property type="term" value="P:selenocysteine incorporation"/>
    <property type="evidence" value="ECO:0007669"/>
    <property type="project" value="TreeGrafter"/>
</dbReference>
<feature type="binding site" evidence="18">
    <location>
        <position position="103"/>
    </location>
    <ligand>
        <name>substrate</name>
    </ligand>
</feature>
<accession>A0A1C3KEG1</accession>
<dbReference type="GO" id="GO:0005737">
    <property type="term" value="C:cytoplasm"/>
    <property type="evidence" value="ECO:0007669"/>
    <property type="project" value="UniProtKB-SubCell"/>
</dbReference>
<dbReference type="Gene3D" id="3.90.1150.10">
    <property type="entry name" value="Aspartate Aminotransferase, domain 1"/>
    <property type="match status" value="1"/>
</dbReference>
<comment type="subcellular location">
    <subcellularLocation>
        <location evidence="17">Cytoplasm</location>
    </subcellularLocation>
</comment>
<evidence type="ECO:0000256" key="9">
    <source>
        <dbReference type="ARBA" id="ARBA00022884"/>
    </source>
</evidence>
<dbReference type="SUPFAM" id="SSF53383">
    <property type="entry name" value="PLP-dependent transferases"/>
    <property type="match status" value="1"/>
</dbReference>
<evidence type="ECO:0000256" key="19">
    <source>
        <dbReference type="PIRSR" id="PIRSR017689-50"/>
    </source>
</evidence>
<comment type="catalytic activity">
    <reaction evidence="16 17">
        <text>O-phospho-L-seryl-tRNA(Sec) + selenophosphate + H2O = L-selenocysteinyl-tRNA(Sec) + 2 phosphate</text>
        <dbReference type="Rhea" id="RHEA:25041"/>
        <dbReference type="Rhea" id="RHEA-COMP:9743"/>
        <dbReference type="Rhea" id="RHEA-COMP:9947"/>
        <dbReference type="ChEBI" id="CHEBI:15377"/>
        <dbReference type="ChEBI" id="CHEBI:16144"/>
        <dbReference type="ChEBI" id="CHEBI:43474"/>
        <dbReference type="ChEBI" id="CHEBI:78551"/>
        <dbReference type="ChEBI" id="CHEBI:78573"/>
        <dbReference type="EC" id="2.9.1.2"/>
    </reaction>
</comment>
<feature type="modified residue" description="N6-(pyridoxal phosphate)lysine" evidence="19">
    <location>
        <position position="290"/>
    </location>
</feature>
<dbReference type="UniPathway" id="UPA00906">
    <property type="reaction ID" value="UER00898"/>
</dbReference>
<keyword evidence="11 17" id="KW-0648">Protein biosynthesis</keyword>
<organism evidence="20 21">
    <name type="scientific">Plasmodium malariae</name>
    <dbReference type="NCBI Taxonomy" id="5858"/>
    <lineage>
        <taxon>Eukaryota</taxon>
        <taxon>Sar</taxon>
        <taxon>Alveolata</taxon>
        <taxon>Apicomplexa</taxon>
        <taxon>Aconoidasida</taxon>
        <taxon>Haemosporida</taxon>
        <taxon>Plasmodiidae</taxon>
        <taxon>Plasmodium</taxon>
        <taxon>Plasmodium (Plasmodium)</taxon>
    </lineage>
</organism>
<dbReference type="PANTHER" id="PTHR12944">
    <property type="entry name" value="SOLUBLE LIVER ANTIGEN/LIVER PANCREAS ANTIGEN"/>
    <property type="match status" value="1"/>
</dbReference>
<dbReference type="EMBL" id="LT594501">
    <property type="protein sequence ID" value="SBT71947.1"/>
    <property type="molecule type" value="Genomic_DNA"/>
</dbReference>
<evidence type="ECO:0000256" key="13">
    <source>
        <dbReference type="ARBA" id="ARBA00030669"/>
    </source>
</evidence>
<evidence type="ECO:0000256" key="14">
    <source>
        <dbReference type="ARBA" id="ARBA00032048"/>
    </source>
</evidence>
<evidence type="ECO:0000313" key="21">
    <source>
        <dbReference type="Proteomes" id="UP000219799"/>
    </source>
</evidence>
<keyword evidence="9 17" id="KW-0694">RNA-binding</keyword>
<gene>
    <name evidence="20" type="primary">SEPSECS</name>
    <name evidence="20" type="ORF">PMLGA01_130007500</name>
</gene>
<evidence type="ECO:0000256" key="10">
    <source>
        <dbReference type="ARBA" id="ARBA00022898"/>
    </source>
</evidence>
<evidence type="ECO:0000256" key="1">
    <source>
        <dbReference type="ARBA" id="ARBA00001933"/>
    </source>
</evidence>
<feature type="binding site" evidence="18">
    <location>
        <position position="104"/>
    </location>
    <ligand>
        <name>substrate</name>
    </ligand>
</feature>
<dbReference type="PIRSF" id="PIRSF017689">
    <property type="entry name" value="SepSecS"/>
    <property type="match status" value="1"/>
</dbReference>
<dbReference type="Proteomes" id="UP000219799">
    <property type="component" value="Chromosome 13"/>
</dbReference>
<evidence type="ECO:0000256" key="8">
    <source>
        <dbReference type="ARBA" id="ARBA00022679"/>
    </source>
</evidence>
<dbReference type="AlphaFoldDB" id="A0A1C3KEG1"/>
<evidence type="ECO:0000256" key="2">
    <source>
        <dbReference type="ARBA" id="ARBA00002552"/>
    </source>
</evidence>
<feature type="binding site" evidence="18">
    <location>
        <position position="81"/>
    </location>
    <ligand>
        <name>pyridoxal 5'-phosphate</name>
        <dbReference type="ChEBI" id="CHEBI:597326"/>
    </ligand>
</feature>
<reference evidence="20 21" key="1">
    <citation type="submission" date="2016-06" db="EMBL/GenBank/DDBJ databases">
        <authorList>
            <consortium name="Pathogen Informatics"/>
        </authorList>
    </citation>
    <scope>NUCLEOTIDE SEQUENCE [LARGE SCALE GENOMIC DNA]</scope>
    <source>
        <strain evidence="20">PmlGA01</strain>
    </source>
</reference>
<keyword evidence="10 17" id="KW-0663">Pyridoxal phosphate</keyword>
<name>A0A1C3KEG1_PLAMA</name>
<dbReference type="InterPro" id="IPR008829">
    <property type="entry name" value="SepSecS/SepCysS"/>
</dbReference>
<dbReference type="Pfam" id="PF05889">
    <property type="entry name" value="SepSecS"/>
    <property type="match status" value="1"/>
</dbReference>
<dbReference type="VEuPathDB" id="PlasmoDB:PmUG01_13015100"/>
<dbReference type="InterPro" id="IPR015421">
    <property type="entry name" value="PyrdxlP-dep_Trfase_major"/>
</dbReference>
<dbReference type="GO" id="GO:0000049">
    <property type="term" value="F:tRNA binding"/>
    <property type="evidence" value="ECO:0007669"/>
    <property type="project" value="UniProtKB-UniRule"/>
</dbReference>
<comment type="cofactor">
    <cofactor evidence="1 17 19">
        <name>pyridoxal 5'-phosphate</name>
        <dbReference type="ChEBI" id="CHEBI:597326"/>
    </cofactor>
</comment>
<dbReference type="GO" id="GO:0098621">
    <property type="term" value="F:O-phosphoseryl-tRNA(Sec) selenium transferase activity"/>
    <property type="evidence" value="ECO:0007669"/>
    <property type="project" value="UniProtKB-EC"/>
</dbReference>
<evidence type="ECO:0000256" key="4">
    <source>
        <dbReference type="ARBA" id="ARBA00007037"/>
    </source>
</evidence>
<evidence type="ECO:0000256" key="16">
    <source>
        <dbReference type="ARBA" id="ARBA00048808"/>
    </source>
</evidence>
<dbReference type="EC" id="2.9.1.2" evidence="5 17"/>
<feature type="site" description="May act as a substrate filter by repelling compounds with a negatively charged alpha-carboxylate" evidence="19">
    <location>
        <position position="80"/>
    </location>
</feature>
<keyword evidence="12 17" id="KW-0711">Selenium</keyword>
<sequence length="611" mass="70225">MHSLKEKATVGKLVRDGVHKNKYSLITEQTLNQKENILSNILTHGRIPDEGLNEITIMHILHKISSQNLCNSEKNVKIGERENRIYSALVRSKYIGFGHGIGRSGNLDDVQPKSAGNSILAKATTRIVKDLIKDFGIRSCQDVYILPYATGMCISTCLLYIKKERIDSEYVIISRIDHKTCYKCIEFCNLKYIVVDMIFKDEQLYTDIENIKNLMDKYKEKICCVISVTASYAPRNCDDIINISLLCKKYNMPHIINNSFGLQCNYICKEIQRCYYENGRIDFVVQSCDKNFLVPVNGGIVFSGNKKKMNELKKTYPGRTPVHAYLDLLITLLELGKTKIMKLRKERIENFNWFKEKIYTLCSKYNLSLIKTSKNTISMAINLNELYKYCGLDDPKKICLLGSFLFYRNVTGHRVICSPLLIKNYILKKVKEKREVFTTESDQNFHSQCSDVHAEEQGGNPYRTVRRGNSIQDSSSVINPVSSAVCNQVSLPISDHSKDTNMGPFCDLTIEHNEQLTNDKITISNKLEVKQVDNDFEKLNEKNTLKIGNHIFQSFGTSYDLYPFSYIAFSCVIGIEKEELQSFVQKLDDAIDYFIRKFKRKEKEKNISSHD</sequence>
<comment type="similarity">
    <text evidence="4 17">Belongs to the SepSecS family.</text>
</comment>
<evidence type="ECO:0000256" key="5">
    <source>
        <dbReference type="ARBA" id="ARBA00012464"/>
    </source>
</evidence>
<proteinExistence type="inferred from homology"/>
<feature type="binding site" evidence="18">
    <location>
        <position position="319"/>
    </location>
    <ligand>
        <name>substrate</name>
    </ligand>
</feature>
<evidence type="ECO:0000313" key="20">
    <source>
        <dbReference type="EMBL" id="SBT71947.1"/>
    </source>
</evidence>